<protein>
    <submittedName>
        <fullName evidence="1">Uncharacterized protein</fullName>
    </submittedName>
</protein>
<dbReference type="RefSeq" id="WP_201351562.1">
    <property type="nucleotide sequence ID" value="NZ_AP024272.1"/>
</dbReference>
<dbReference type="EMBL" id="AP024272">
    <property type="protein sequence ID" value="BCP67646.1"/>
    <property type="molecule type" value="Genomic_DNA"/>
</dbReference>
<geneLocation type="plasmid" evidence="1 2">
    <name>pHB5018c</name>
</geneLocation>
<keyword evidence="1" id="KW-0614">Plasmid</keyword>
<proteinExistence type="predicted"/>
<reference evidence="2" key="1">
    <citation type="submission" date="2021-01" db="EMBL/GenBank/DDBJ databases">
        <title>Complete Genome Sequence of Thermus thermophilus Strain HB5018, Isolated from Mine Onsen Hot Spring.</title>
        <authorList>
            <person name="Miyazaki K."/>
            <person name="Moriya T."/>
            <person name="Nemoto N."/>
            <person name="Oshima T."/>
            <person name="Yura K."/>
            <person name="Bessho Y."/>
        </authorList>
    </citation>
    <scope>NUCLEOTIDE SEQUENCE [LARGE SCALE GENOMIC DNA]</scope>
    <source>
        <strain evidence="2">HB5018</strain>
        <plasmid evidence="2">pHB5018c</plasmid>
    </source>
</reference>
<evidence type="ECO:0000313" key="2">
    <source>
        <dbReference type="Proteomes" id="UP000596099"/>
    </source>
</evidence>
<sequence length="47" mass="5205">MWWRCALGAGFGLVLAHTYGPGWFLLGVGWAFVLDLVDALGVRREKV</sequence>
<dbReference type="AlphaFoldDB" id="A0A7R7THD7"/>
<dbReference type="Proteomes" id="UP000596099">
    <property type="component" value="Plasmid pHB5018c"/>
</dbReference>
<organism evidence="1 2">
    <name type="scientific">Thermus thermophilus</name>
    <dbReference type="NCBI Taxonomy" id="274"/>
    <lineage>
        <taxon>Bacteria</taxon>
        <taxon>Thermotogati</taxon>
        <taxon>Deinococcota</taxon>
        <taxon>Deinococci</taxon>
        <taxon>Thermales</taxon>
        <taxon>Thermaceae</taxon>
        <taxon>Thermus</taxon>
    </lineage>
</organism>
<accession>A0A7R7THD7</accession>
<gene>
    <name evidence="1" type="ORF">TthHB5018_c25800</name>
</gene>
<evidence type="ECO:0000313" key="1">
    <source>
        <dbReference type="EMBL" id="BCP67646.1"/>
    </source>
</evidence>
<name>A0A7R7THD7_THETH</name>